<organism evidence="6 7">
    <name type="scientific">Streptomyces sporangiiformans</name>
    <dbReference type="NCBI Taxonomy" id="2315329"/>
    <lineage>
        <taxon>Bacteria</taxon>
        <taxon>Bacillati</taxon>
        <taxon>Actinomycetota</taxon>
        <taxon>Actinomycetes</taxon>
        <taxon>Kitasatosporales</taxon>
        <taxon>Streptomycetaceae</taxon>
        <taxon>Streptomyces</taxon>
    </lineage>
</organism>
<dbReference type="AlphaFoldDB" id="A0A505D6S0"/>
<reference evidence="6 7" key="1">
    <citation type="submission" date="2019-06" db="EMBL/GenBank/DDBJ databases">
        <title>Streptomyces sporangiiformans sp. nov., a novel actinomycete isolated from soil in Mount Song.</title>
        <authorList>
            <person name="Han L."/>
        </authorList>
    </citation>
    <scope>NUCLEOTIDE SEQUENCE [LARGE SCALE GENOMIC DNA]</scope>
    <source>
        <strain evidence="6 7">NEAU-SSA 1</strain>
    </source>
</reference>
<keyword evidence="3 6" id="KW-0808">Transferase</keyword>
<comment type="caution">
    <text evidence="6">The sequence shown here is derived from an EMBL/GenBank/DDBJ whole genome shotgun (WGS) entry which is preliminary data.</text>
</comment>
<gene>
    <name evidence="6" type="ORF">FGD71_032055</name>
</gene>
<dbReference type="EMBL" id="VCHX02000178">
    <property type="protein sequence ID" value="TPQ18270.1"/>
    <property type="molecule type" value="Genomic_DNA"/>
</dbReference>
<dbReference type="CDD" id="cd03801">
    <property type="entry name" value="GT4_PimA-like"/>
    <property type="match status" value="1"/>
</dbReference>
<evidence type="ECO:0000256" key="1">
    <source>
        <dbReference type="ARBA" id="ARBA00021292"/>
    </source>
</evidence>
<protein>
    <recommendedName>
        <fullName evidence="1">D-inositol 3-phosphate glycosyltransferase</fullName>
    </recommendedName>
</protein>
<evidence type="ECO:0000259" key="5">
    <source>
        <dbReference type="Pfam" id="PF13439"/>
    </source>
</evidence>
<dbReference type="InterPro" id="IPR028098">
    <property type="entry name" value="Glyco_trans_4-like_N"/>
</dbReference>
<dbReference type="SUPFAM" id="SSF53756">
    <property type="entry name" value="UDP-Glycosyltransferase/glycogen phosphorylase"/>
    <property type="match status" value="1"/>
</dbReference>
<evidence type="ECO:0000313" key="6">
    <source>
        <dbReference type="EMBL" id="TPQ18270.1"/>
    </source>
</evidence>
<feature type="domain" description="Glycosyltransferase subfamily 4-like N-terminal" evidence="5">
    <location>
        <begin position="171"/>
        <end position="292"/>
    </location>
</feature>
<proteinExistence type="predicted"/>
<name>A0A505D6S0_9ACTN</name>
<keyword evidence="7" id="KW-1185">Reference proteome</keyword>
<dbReference type="PANTHER" id="PTHR12526:SF600">
    <property type="entry name" value="GLYCOSYL TRANSFERASE GROUP 1"/>
    <property type="match status" value="1"/>
</dbReference>
<dbReference type="Pfam" id="PF00534">
    <property type="entry name" value="Glycos_transf_1"/>
    <property type="match status" value="1"/>
</dbReference>
<dbReference type="Gene3D" id="3.40.50.2000">
    <property type="entry name" value="Glycogen Phosphorylase B"/>
    <property type="match status" value="2"/>
</dbReference>
<keyword evidence="2" id="KW-0328">Glycosyltransferase</keyword>
<dbReference type="InterPro" id="IPR001296">
    <property type="entry name" value="Glyco_trans_1"/>
</dbReference>
<dbReference type="GO" id="GO:0016757">
    <property type="term" value="F:glycosyltransferase activity"/>
    <property type="evidence" value="ECO:0007669"/>
    <property type="project" value="UniProtKB-KW"/>
</dbReference>
<dbReference type="Pfam" id="PF13439">
    <property type="entry name" value="Glyco_transf_4"/>
    <property type="match status" value="1"/>
</dbReference>
<evidence type="ECO:0000256" key="2">
    <source>
        <dbReference type="ARBA" id="ARBA00022676"/>
    </source>
</evidence>
<feature type="domain" description="Glycosyl transferase family 1" evidence="4">
    <location>
        <begin position="312"/>
        <end position="472"/>
    </location>
</feature>
<dbReference type="Proteomes" id="UP000317378">
    <property type="component" value="Unassembled WGS sequence"/>
</dbReference>
<dbReference type="OrthoDB" id="3318784at2"/>
<evidence type="ECO:0000256" key="3">
    <source>
        <dbReference type="ARBA" id="ARBA00022679"/>
    </source>
</evidence>
<accession>A0A505D6S0</accession>
<dbReference type="RefSeq" id="WP_119104051.1">
    <property type="nucleotide sequence ID" value="NZ_QXMJ01000178.1"/>
</dbReference>
<evidence type="ECO:0000313" key="7">
    <source>
        <dbReference type="Proteomes" id="UP000317378"/>
    </source>
</evidence>
<sequence>MLVCNGIKGDSRVQKAAHSAAEAGWDVVLLGRSPDRKIHKWKIGQARAMLVPVPTRLDRTRHPLRGFGIRYPFAYQLGRPEAAYRAQKVKAWRVDLSIRRASLTLAQQEGGFRALWAGLRRIGLLAPRVAAKGMSRWVAFRHRQLIKRVSSRRRCDTPLDRLVTSACRKIRGRRSWRTLWPALWDFEIAYGPVVDKLKADLIHANDFRVIGVGAHAKTRALAKGRPVKLVWDAHEFLPGIKPWVDNERWKPAHIDHEREYAPYADAAITVSDSLAKLLQRTHRLARKPTVVLNAPSMRPLQETSDEPLPSLREQCGLDPDVPLVVYSGAASPQRGLATMVEALPRLPSVHAALVVPNPEAAAIRKLLARAAALGAGDRLHVLGYVDHWQVPHFLSSADVGAIPIHHWPNHELALITKFFEYSHARLPVVVSDVETMARTVHETGQGEVFRAEDVEDYARAVRAVLADSARYRAAYDKPGLLDAWTWEAQAEVLDQVYSELVPDTPRFPQRVRADHTEMTAPPMSR</sequence>
<dbReference type="PANTHER" id="PTHR12526">
    <property type="entry name" value="GLYCOSYLTRANSFERASE"/>
    <property type="match status" value="1"/>
</dbReference>
<evidence type="ECO:0000259" key="4">
    <source>
        <dbReference type="Pfam" id="PF00534"/>
    </source>
</evidence>